<dbReference type="Proteomes" id="UP000193307">
    <property type="component" value="Unassembled WGS sequence"/>
</dbReference>
<accession>A0A1Y5SS86</accession>
<evidence type="ECO:0000259" key="2">
    <source>
        <dbReference type="Pfam" id="PF07883"/>
    </source>
</evidence>
<keyword evidence="1" id="KW-0479">Metal-binding</keyword>
<feature type="domain" description="Cupin type-2" evidence="2">
    <location>
        <begin position="52"/>
        <end position="123"/>
    </location>
</feature>
<dbReference type="Gene3D" id="2.60.120.10">
    <property type="entry name" value="Jelly Rolls"/>
    <property type="match status" value="1"/>
</dbReference>
<gene>
    <name evidence="3" type="ORF">PAM7971_02313</name>
</gene>
<dbReference type="PANTHER" id="PTHR35848">
    <property type="entry name" value="OXALATE-BINDING PROTEIN"/>
    <property type="match status" value="1"/>
</dbReference>
<dbReference type="EMBL" id="FWFW01000006">
    <property type="protein sequence ID" value="SLN47139.1"/>
    <property type="molecule type" value="Genomic_DNA"/>
</dbReference>
<evidence type="ECO:0000313" key="3">
    <source>
        <dbReference type="EMBL" id="SLN47139.1"/>
    </source>
</evidence>
<dbReference type="STRING" id="658057.SAMN04488032_10512"/>
<protein>
    <submittedName>
        <fullName evidence="3">Cupin domain protein</fullName>
    </submittedName>
</protein>
<evidence type="ECO:0000313" key="4">
    <source>
        <dbReference type="Proteomes" id="UP000193307"/>
    </source>
</evidence>
<reference evidence="3 4" key="1">
    <citation type="submission" date="2017-03" db="EMBL/GenBank/DDBJ databases">
        <authorList>
            <person name="Afonso C.L."/>
            <person name="Miller P.J."/>
            <person name="Scott M.A."/>
            <person name="Spackman E."/>
            <person name="Goraichik I."/>
            <person name="Dimitrov K.M."/>
            <person name="Suarez D.L."/>
            <person name="Swayne D.E."/>
        </authorList>
    </citation>
    <scope>NUCLEOTIDE SEQUENCE [LARGE SCALE GENOMIC DNA]</scope>
    <source>
        <strain evidence="3 4">CECT 7971</strain>
    </source>
</reference>
<dbReference type="GO" id="GO:0046872">
    <property type="term" value="F:metal ion binding"/>
    <property type="evidence" value="ECO:0007669"/>
    <property type="project" value="UniProtKB-KW"/>
</dbReference>
<dbReference type="InterPro" id="IPR011051">
    <property type="entry name" value="RmlC_Cupin_sf"/>
</dbReference>
<evidence type="ECO:0000256" key="1">
    <source>
        <dbReference type="ARBA" id="ARBA00022723"/>
    </source>
</evidence>
<dbReference type="InterPro" id="IPR014710">
    <property type="entry name" value="RmlC-like_jellyroll"/>
</dbReference>
<dbReference type="SUPFAM" id="SSF51182">
    <property type="entry name" value="RmlC-like cupins"/>
    <property type="match status" value="1"/>
</dbReference>
<keyword evidence="4" id="KW-1185">Reference proteome</keyword>
<proteinExistence type="predicted"/>
<dbReference type="PANTHER" id="PTHR35848:SF9">
    <property type="entry name" value="SLL1358 PROTEIN"/>
    <property type="match status" value="1"/>
</dbReference>
<organism evidence="3 4">
    <name type="scientific">Pacificibacter marinus</name>
    <dbReference type="NCBI Taxonomy" id="658057"/>
    <lineage>
        <taxon>Bacteria</taxon>
        <taxon>Pseudomonadati</taxon>
        <taxon>Pseudomonadota</taxon>
        <taxon>Alphaproteobacteria</taxon>
        <taxon>Rhodobacterales</taxon>
        <taxon>Roseobacteraceae</taxon>
        <taxon>Pacificibacter</taxon>
    </lineage>
</organism>
<dbReference type="CDD" id="cd02224">
    <property type="entry name" value="cupin_SPO2919-like"/>
    <property type="match status" value="1"/>
</dbReference>
<dbReference type="OrthoDB" id="5290459at2"/>
<dbReference type="AlphaFoldDB" id="A0A1Y5SS86"/>
<name>A0A1Y5SS86_9RHOB</name>
<dbReference type="InterPro" id="IPR051610">
    <property type="entry name" value="GPI/OXD"/>
</dbReference>
<dbReference type="RefSeq" id="WP_085849435.1">
    <property type="nucleotide sequence ID" value="NZ_FNZV01000005.1"/>
</dbReference>
<sequence length="168" mass="18503">MTDTKRGGKIDISAIPAKIGTLYPPPFHKNTKAREKRALGDAVGLDQFGVNITRLAPGTWSAMPHWHEKEDEFVYIIEGHPTLIYGNSEEPLAPGDCAGFKAGVDIAHCLQNRTDKDVVILEVGSRVTGERALYPGLDLIADMEAQSFYKHLDGTPYTDIKRRGPNDD</sequence>
<dbReference type="Pfam" id="PF07883">
    <property type="entry name" value="Cupin_2"/>
    <property type="match status" value="1"/>
</dbReference>
<dbReference type="InterPro" id="IPR013096">
    <property type="entry name" value="Cupin_2"/>
</dbReference>